<keyword evidence="4" id="KW-0336">GPI-anchor</keyword>
<dbReference type="AlphaFoldDB" id="A0AAU9SZW4"/>
<keyword evidence="9" id="KW-0449">Lipoprotein</keyword>
<evidence type="ECO:0000256" key="8">
    <source>
        <dbReference type="ARBA" id="ARBA00023180"/>
    </source>
</evidence>
<feature type="signal peptide" evidence="10">
    <location>
        <begin position="1"/>
        <end position="20"/>
    </location>
</feature>
<comment type="caution">
    <text evidence="12">The sequence shown here is derived from an EMBL/GenBank/DDBJ whole genome shotgun (WGS) entry which is preliminary data.</text>
</comment>
<keyword evidence="3" id="KW-1003">Cell membrane</keyword>
<evidence type="ECO:0000259" key="11">
    <source>
        <dbReference type="SMART" id="SM00499"/>
    </source>
</evidence>
<feature type="domain" description="Bifunctional inhibitor/plant lipid transfer protein/seed storage helical" evidence="11">
    <location>
        <begin position="42"/>
        <end position="120"/>
    </location>
</feature>
<evidence type="ECO:0000313" key="13">
    <source>
        <dbReference type="Proteomes" id="UP000836841"/>
    </source>
</evidence>
<dbReference type="InterPro" id="IPR043325">
    <property type="entry name" value="LTSS"/>
</dbReference>
<evidence type="ECO:0000256" key="10">
    <source>
        <dbReference type="SAM" id="SignalP"/>
    </source>
</evidence>
<dbReference type="GO" id="GO:0098552">
    <property type="term" value="C:side of membrane"/>
    <property type="evidence" value="ECO:0007669"/>
    <property type="project" value="UniProtKB-KW"/>
</dbReference>
<gene>
    <name evidence="12" type="ORF">TAV2_LOCUS22407</name>
</gene>
<keyword evidence="6" id="KW-0472">Membrane</keyword>
<evidence type="ECO:0000256" key="3">
    <source>
        <dbReference type="ARBA" id="ARBA00022475"/>
    </source>
</evidence>
<reference evidence="12 13" key="1">
    <citation type="submission" date="2022-03" db="EMBL/GenBank/DDBJ databases">
        <authorList>
            <person name="Nunn A."/>
            <person name="Chopra R."/>
            <person name="Nunn A."/>
            <person name="Contreras Garrido A."/>
        </authorList>
    </citation>
    <scope>NUCLEOTIDE SEQUENCE [LARGE SCALE GENOMIC DNA]</scope>
</reference>
<dbReference type="EMBL" id="CAJVSB020000871">
    <property type="protein sequence ID" value="CAH2075710.1"/>
    <property type="molecule type" value="Genomic_DNA"/>
</dbReference>
<keyword evidence="13" id="KW-1185">Reference proteome</keyword>
<organism evidence="12 13">
    <name type="scientific">Thlaspi arvense</name>
    <name type="common">Field penny-cress</name>
    <dbReference type="NCBI Taxonomy" id="13288"/>
    <lineage>
        <taxon>Eukaryota</taxon>
        <taxon>Viridiplantae</taxon>
        <taxon>Streptophyta</taxon>
        <taxon>Embryophyta</taxon>
        <taxon>Tracheophyta</taxon>
        <taxon>Spermatophyta</taxon>
        <taxon>Magnoliopsida</taxon>
        <taxon>eudicotyledons</taxon>
        <taxon>Gunneridae</taxon>
        <taxon>Pentapetalae</taxon>
        <taxon>rosids</taxon>
        <taxon>malvids</taxon>
        <taxon>Brassicales</taxon>
        <taxon>Brassicaceae</taxon>
        <taxon>Thlaspideae</taxon>
        <taxon>Thlaspi</taxon>
    </lineage>
</organism>
<dbReference type="Proteomes" id="UP000836841">
    <property type="component" value="Unassembled WGS sequence"/>
</dbReference>
<sequence>MANFCLILCVLAASWAIVAAEHQGNSPAQPPAAAPGSGDVNCTGLIYNMVDCVPYVAVGGSDEVPEPLCCNGLKEVVETDVDCVCEALKSTADLGIDVNMTSAEGVVSACGLSASPISACNRK</sequence>
<comment type="subcellular location">
    <subcellularLocation>
        <location evidence="1">Cell membrane</location>
        <topology evidence="1">Lipid-anchor</topology>
        <topology evidence="1">GPI-anchor</topology>
    </subcellularLocation>
</comment>
<evidence type="ECO:0000256" key="5">
    <source>
        <dbReference type="ARBA" id="ARBA00022729"/>
    </source>
</evidence>
<proteinExistence type="inferred from homology"/>
<name>A0AAU9SZW4_THLAR</name>
<evidence type="ECO:0000256" key="6">
    <source>
        <dbReference type="ARBA" id="ARBA00023136"/>
    </source>
</evidence>
<keyword evidence="7" id="KW-1015">Disulfide bond</keyword>
<dbReference type="CDD" id="cd00010">
    <property type="entry name" value="AAI_LTSS"/>
    <property type="match status" value="1"/>
</dbReference>
<keyword evidence="8" id="KW-0325">Glycoprotein</keyword>
<comment type="similarity">
    <text evidence="2">Belongs to the plant LTP family.</text>
</comment>
<evidence type="ECO:0000256" key="1">
    <source>
        <dbReference type="ARBA" id="ARBA00004609"/>
    </source>
</evidence>
<evidence type="ECO:0000256" key="2">
    <source>
        <dbReference type="ARBA" id="ARBA00009748"/>
    </source>
</evidence>
<accession>A0AAU9SZW4</accession>
<keyword evidence="5 10" id="KW-0732">Signal</keyword>
<evidence type="ECO:0000256" key="4">
    <source>
        <dbReference type="ARBA" id="ARBA00022622"/>
    </source>
</evidence>
<dbReference type="InterPro" id="IPR016140">
    <property type="entry name" value="Bifunc_inhib/LTP/seed_store"/>
</dbReference>
<dbReference type="GO" id="GO:0005886">
    <property type="term" value="C:plasma membrane"/>
    <property type="evidence" value="ECO:0007669"/>
    <property type="project" value="UniProtKB-SubCell"/>
</dbReference>
<dbReference type="SMART" id="SM00499">
    <property type="entry name" value="AAI"/>
    <property type="match status" value="1"/>
</dbReference>
<feature type="chain" id="PRO_5043964641" description="Bifunctional inhibitor/plant lipid transfer protein/seed storage helical domain-containing protein" evidence="10">
    <location>
        <begin position="21"/>
        <end position="123"/>
    </location>
</feature>
<dbReference type="SUPFAM" id="SSF47699">
    <property type="entry name" value="Bifunctional inhibitor/lipid-transfer protein/seed storage 2S albumin"/>
    <property type="match status" value="1"/>
</dbReference>
<dbReference type="Gene3D" id="1.10.110.10">
    <property type="entry name" value="Plant lipid-transfer and hydrophobic proteins"/>
    <property type="match status" value="1"/>
</dbReference>
<dbReference type="Pfam" id="PF14368">
    <property type="entry name" value="LTP_2"/>
    <property type="match status" value="1"/>
</dbReference>
<evidence type="ECO:0000256" key="7">
    <source>
        <dbReference type="ARBA" id="ARBA00023157"/>
    </source>
</evidence>
<dbReference type="InterPro" id="IPR036312">
    <property type="entry name" value="Bifun_inhib/LTP/seed_sf"/>
</dbReference>
<evidence type="ECO:0000256" key="9">
    <source>
        <dbReference type="ARBA" id="ARBA00023288"/>
    </source>
</evidence>
<dbReference type="PANTHER" id="PTHR33044">
    <property type="entry name" value="BIFUNCTIONAL INHIBITOR/LIPID-TRANSFER PROTEIN/SEED STORAGE 2S ALBUMIN SUPERFAMILY PROTEIN-RELATED"/>
    <property type="match status" value="1"/>
</dbReference>
<protein>
    <recommendedName>
        <fullName evidence="11">Bifunctional inhibitor/plant lipid transfer protein/seed storage helical domain-containing protein</fullName>
    </recommendedName>
</protein>
<evidence type="ECO:0000313" key="12">
    <source>
        <dbReference type="EMBL" id="CAH2075710.1"/>
    </source>
</evidence>